<evidence type="ECO:0000313" key="3">
    <source>
        <dbReference type="Proteomes" id="UP000254968"/>
    </source>
</evidence>
<evidence type="ECO:0000313" key="2">
    <source>
        <dbReference type="EMBL" id="STX28219.1"/>
    </source>
</evidence>
<keyword evidence="1" id="KW-1133">Transmembrane helix</keyword>
<organism evidence="2 3">
    <name type="scientific">Legionella beliardensis</name>
    <dbReference type="NCBI Taxonomy" id="91822"/>
    <lineage>
        <taxon>Bacteria</taxon>
        <taxon>Pseudomonadati</taxon>
        <taxon>Pseudomonadota</taxon>
        <taxon>Gammaproteobacteria</taxon>
        <taxon>Legionellales</taxon>
        <taxon>Legionellaceae</taxon>
        <taxon>Legionella</taxon>
    </lineage>
</organism>
<name>A0A378HZ64_9GAMM</name>
<keyword evidence="1" id="KW-0812">Transmembrane</keyword>
<gene>
    <name evidence="2" type="primary">pilW</name>
    <name evidence="2" type="ORF">NCTC13315_00743</name>
</gene>
<accession>A0A378HZ64</accession>
<dbReference type="Proteomes" id="UP000254968">
    <property type="component" value="Unassembled WGS sequence"/>
</dbReference>
<dbReference type="EMBL" id="UGNV01000001">
    <property type="protein sequence ID" value="STX28219.1"/>
    <property type="molecule type" value="Genomic_DNA"/>
</dbReference>
<reference evidence="2 3" key="1">
    <citation type="submission" date="2018-06" db="EMBL/GenBank/DDBJ databases">
        <authorList>
            <consortium name="Pathogen Informatics"/>
            <person name="Doyle S."/>
        </authorList>
    </citation>
    <scope>NUCLEOTIDE SEQUENCE [LARGE SCALE GENOMIC DNA]</scope>
    <source>
        <strain evidence="2 3">NCTC13315</strain>
    </source>
</reference>
<protein>
    <submittedName>
        <fullName evidence="2">Type IV pilus assembly protein PilW</fullName>
    </submittedName>
</protein>
<dbReference type="OrthoDB" id="5296662at2"/>
<dbReference type="Pfam" id="PF16074">
    <property type="entry name" value="PilW"/>
    <property type="match status" value="1"/>
</dbReference>
<dbReference type="RefSeq" id="WP_115301984.1">
    <property type="nucleotide sequence ID" value="NZ_CAAAHO010000001.1"/>
</dbReference>
<sequence>MKRIAGFTILEFLIASTIGTLLIAGVGAVYLSNKATFTVQEALARLQENGRYANYILSREIRMAGFQGCTNQKQLALTNLVSNASTMLNYDKPLQGFDGNGASFSPSLPTNISAKQPLSTSDVIEIRMASNSVHLSTDMTQVSSPISVFSGLGAQSGMPLIITNCVLGDIFVAGTGTGDTSITHPTGVNTSNNLSTSYLANAQVMRFIYYAFYVKNTGRVNNQNQPILALVRLDANGNEEEIAEGVEELHVTYGVDTDNDNTVNAYQTAAQVNSGNNWNNVISVQINLLLATTENVADKARPYTFNSATATPTDRKIRREWITFITLRNRGLPV</sequence>
<dbReference type="InterPro" id="IPR032092">
    <property type="entry name" value="PilW"/>
</dbReference>
<keyword evidence="3" id="KW-1185">Reference proteome</keyword>
<dbReference type="AlphaFoldDB" id="A0A378HZ64"/>
<feature type="transmembrane region" description="Helical" evidence="1">
    <location>
        <begin position="12"/>
        <end position="31"/>
    </location>
</feature>
<evidence type="ECO:0000256" key="1">
    <source>
        <dbReference type="SAM" id="Phobius"/>
    </source>
</evidence>
<keyword evidence="1" id="KW-0472">Membrane</keyword>
<dbReference type="GO" id="GO:0043683">
    <property type="term" value="P:type IV pilus assembly"/>
    <property type="evidence" value="ECO:0007669"/>
    <property type="project" value="InterPro"/>
</dbReference>
<proteinExistence type="predicted"/>